<evidence type="ECO:0000256" key="9">
    <source>
        <dbReference type="ARBA" id="ARBA00034344"/>
    </source>
</evidence>
<dbReference type="SUPFAM" id="SSF53822">
    <property type="entry name" value="Periplasmic binding protein-like I"/>
    <property type="match status" value="1"/>
</dbReference>
<sequence>MRTVKNHARVIAVFAAMALFASCLWGCETQQPEKSARTKPLIGILVYRQDDTYIGLVTKAIREALANDAEVEILYAEDDQLVQNEQIVALIKKNVSGFALNIADPQAAATAVDTIKKAGVPVVFFNREPDLSSIKSYGKARFVGTNTFDAGIMQGDIVKELWDRHPEYDKNRDGKCQYIMIQANLDNPEAVARTEYSVKQARANGIAMQQLGETLLCNWDEKLAYETMRLVFPMYENRVELILANNDTMALGAVKALNEHGYNREGGGPAQFIPVVGVDAVPQAVAAIKKGVMSATVVQDSTAMGKTVAAMIRNAVNGKNFLEGVPYPWDESGIAVRIPYSRYSNGQ</sequence>
<dbReference type="CDD" id="cd01539">
    <property type="entry name" value="PBP1_GGBP"/>
    <property type="match status" value="1"/>
</dbReference>
<dbReference type="InterPro" id="IPR028082">
    <property type="entry name" value="Peripla_BP_I"/>
</dbReference>
<evidence type="ECO:0000313" key="12">
    <source>
        <dbReference type="EMBL" id="SBW01264.1"/>
    </source>
</evidence>
<keyword evidence="6" id="KW-0574">Periplasm</keyword>
<dbReference type="InterPro" id="IPR050555">
    <property type="entry name" value="Bact_Solute-Bind_Prot2"/>
</dbReference>
<dbReference type="PROSITE" id="PS51257">
    <property type="entry name" value="PROKAR_LIPOPROTEIN"/>
    <property type="match status" value="1"/>
</dbReference>
<dbReference type="Gene3D" id="3.40.50.2300">
    <property type="match status" value="2"/>
</dbReference>
<feature type="signal peptide" evidence="10">
    <location>
        <begin position="1"/>
        <end position="26"/>
    </location>
</feature>
<evidence type="ECO:0000256" key="10">
    <source>
        <dbReference type="SAM" id="SignalP"/>
    </source>
</evidence>
<name>A0A212JP79_9DELT</name>
<dbReference type="GO" id="GO:0046872">
    <property type="term" value="F:metal ion binding"/>
    <property type="evidence" value="ECO:0007669"/>
    <property type="project" value="UniProtKB-KW"/>
</dbReference>
<keyword evidence="2" id="KW-0813">Transport</keyword>
<dbReference type="GO" id="GO:0030246">
    <property type="term" value="F:carbohydrate binding"/>
    <property type="evidence" value="ECO:0007669"/>
    <property type="project" value="InterPro"/>
</dbReference>
<evidence type="ECO:0000256" key="8">
    <source>
        <dbReference type="ARBA" id="ARBA00034323"/>
    </source>
</evidence>
<gene>
    <name evidence="12" type="primary">mglB</name>
    <name evidence="12" type="ORF">KL86DPRO_11928</name>
</gene>
<dbReference type="EMBL" id="FLUQ01000001">
    <property type="protein sequence ID" value="SBW01264.1"/>
    <property type="molecule type" value="Genomic_DNA"/>
</dbReference>
<dbReference type="InterPro" id="IPR044085">
    <property type="entry name" value="MglB-like_PBP1"/>
</dbReference>
<proteinExistence type="predicted"/>
<dbReference type="Pfam" id="PF13407">
    <property type="entry name" value="Peripla_BP_4"/>
    <property type="match status" value="1"/>
</dbReference>
<protein>
    <recommendedName>
        <fullName evidence="9">D-galactose/methyl-galactoside binding periplasmic protein MglB</fullName>
    </recommendedName>
</protein>
<evidence type="ECO:0000256" key="4">
    <source>
        <dbReference type="ARBA" id="ARBA00022723"/>
    </source>
</evidence>
<organism evidence="12">
    <name type="scientific">uncultured delta proteobacterium</name>
    <dbReference type="NCBI Taxonomy" id="34034"/>
    <lineage>
        <taxon>Bacteria</taxon>
        <taxon>Deltaproteobacteria</taxon>
        <taxon>environmental samples</taxon>
    </lineage>
</organism>
<dbReference type="PANTHER" id="PTHR30036">
    <property type="entry name" value="D-XYLOSE-BINDING PERIPLASMIC PROTEIN"/>
    <property type="match status" value="1"/>
</dbReference>
<dbReference type="GO" id="GO:0030288">
    <property type="term" value="C:outer membrane-bounded periplasmic space"/>
    <property type="evidence" value="ECO:0007669"/>
    <property type="project" value="TreeGrafter"/>
</dbReference>
<accession>A0A212JP79</accession>
<keyword evidence="4" id="KW-0479">Metal-binding</keyword>
<dbReference type="PANTHER" id="PTHR30036:SF2">
    <property type="entry name" value="D-GALACTOSE_METHYL-GALACTOSIDE BINDING PERIPLASMIC PROTEIN MGLB"/>
    <property type="match status" value="1"/>
</dbReference>
<keyword evidence="3" id="KW-0762">Sugar transport</keyword>
<dbReference type="InterPro" id="IPR025997">
    <property type="entry name" value="SBP_2_dom"/>
</dbReference>
<keyword evidence="7" id="KW-0106">Calcium</keyword>
<comment type="subcellular location">
    <subcellularLocation>
        <location evidence="1">Cell envelope</location>
    </subcellularLocation>
</comment>
<evidence type="ECO:0000256" key="7">
    <source>
        <dbReference type="ARBA" id="ARBA00022837"/>
    </source>
</evidence>
<reference evidence="12" key="1">
    <citation type="submission" date="2016-04" db="EMBL/GenBank/DDBJ databases">
        <authorList>
            <person name="Evans L.H."/>
            <person name="Alamgir A."/>
            <person name="Owens N."/>
            <person name="Weber N.D."/>
            <person name="Virtaneva K."/>
            <person name="Barbian K."/>
            <person name="Babar A."/>
            <person name="Rosenke K."/>
        </authorList>
    </citation>
    <scope>NUCLEOTIDE SEQUENCE</scope>
    <source>
        <strain evidence="12">86</strain>
    </source>
</reference>
<evidence type="ECO:0000256" key="2">
    <source>
        <dbReference type="ARBA" id="ARBA00022448"/>
    </source>
</evidence>
<feature type="chain" id="PRO_5012690869" description="D-galactose/methyl-galactoside binding periplasmic protein MglB" evidence="10">
    <location>
        <begin position="27"/>
        <end position="347"/>
    </location>
</feature>
<dbReference type="AlphaFoldDB" id="A0A212JP79"/>
<evidence type="ECO:0000256" key="6">
    <source>
        <dbReference type="ARBA" id="ARBA00022764"/>
    </source>
</evidence>
<keyword evidence="5 10" id="KW-0732">Signal</keyword>
<evidence type="ECO:0000256" key="1">
    <source>
        <dbReference type="ARBA" id="ARBA00004196"/>
    </source>
</evidence>
<feature type="domain" description="Periplasmic binding protein" evidence="11">
    <location>
        <begin position="42"/>
        <end position="319"/>
    </location>
</feature>
<evidence type="ECO:0000256" key="5">
    <source>
        <dbReference type="ARBA" id="ARBA00022729"/>
    </source>
</evidence>
<comment type="subunit">
    <text evidence="8">The ABC transporter complex is composed of one ATP-binding protein (MglA), two transmembrane proteins (MglC) and a solute-binding protein (MglB).</text>
</comment>
<evidence type="ECO:0000256" key="3">
    <source>
        <dbReference type="ARBA" id="ARBA00022597"/>
    </source>
</evidence>
<evidence type="ECO:0000259" key="11">
    <source>
        <dbReference type="Pfam" id="PF13407"/>
    </source>
</evidence>